<keyword evidence="2" id="KW-1185">Reference proteome</keyword>
<sequence length="71" mass="8043">MALTENLPPCRLMFTALDKEAKSTLQTVSMILDDLSHCIKRPSFSLDFIGVSKYSRNRINYNATNCDTITK</sequence>
<gene>
    <name evidence="1" type="ORF">CPter291_3791</name>
</gene>
<proteinExistence type="predicted"/>
<accession>A0ABN4MEN1</accession>
<dbReference type="Proteomes" id="UP000074914">
    <property type="component" value="Chromosome"/>
</dbReference>
<protein>
    <submittedName>
        <fullName evidence="1">Uncharacterized protein</fullName>
    </submittedName>
</protein>
<reference evidence="1 2" key="1">
    <citation type="submission" date="2015-11" db="EMBL/GenBank/DDBJ databases">
        <title>Exploring the genomic traits of fungus-feeding bacterial genus Collimonas.</title>
        <authorList>
            <person name="Song C."/>
            <person name="Schmidt R."/>
            <person name="de Jager V."/>
            <person name="Krzyzanowska D."/>
            <person name="Jongedijk E."/>
            <person name="Cankar K."/>
            <person name="Beekwilder J."/>
            <person name="van Veen A."/>
            <person name="de Boer W."/>
            <person name="van Veen J.A."/>
            <person name="Garbeva P."/>
        </authorList>
    </citation>
    <scope>NUCLEOTIDE SEQUENCE [LARGE SCALE GENOMIC DNA]</scope>
    <source>
        <strain evidence="1 2">Ter291</strain>
    </source>
</reference>
<name>A0ABN4MEN1_9BURK</name>
<evidence type="ECO:0000313" key="1">
    <source>
        <dbReference type="EMBL" id="AMP16025.1"/>
    </source>
</evidence>
<dbReference type="EMBL" id="CP013236">
    <property type="protein sequence ID" value="AMP16025.1"/>
    <property type="molecule type" value="Genomic_DNA"/>
</dbReference>
<evidence type="ECO:0000313" key="2">
    <source>
        <dbReference type="Proteomes" id="UP000074914"/>
    </source>
</evidence>
<organism evidence="1 2">
    <name type="scientific">Collimonas pratensis</name>
    <dbReference type="NCBI Taxonomy" id="279113"/>
    <lineage>
        <taxon>Bacteria</taxon>
        <taxon>Pseudomonadati</taxon>
        <taxon>Pseudomonadota</taxon>
        <taxon>Betaproteobacteria</taxon>
        <taxon>Burkholderiales</taxon>
        <taxon>Oxalobacteraceae</taxon>
        <taxon>Collimonas</taxon>
    </lineage>
</organism>